<feature type="transmembrane region" description="Helical" evidence="2">
    <location>
        <begin position="47"/>
        <end position="67"/>
    </location>
</feature>
<sequence>MALTAGLWRRLPAPGAAITGWAGLVLILLSCTLVGPTTPYPGSAALLPVLGTALVIGAGCADGRFGAGRLLARSPMRAIGRVSYSWYLWHWPVLLLAAPLLGHPLGLAAGWSRRRVRCAGGADLVSGGKPVAVRRADSALAGAQPGPRRGGHRGRDLRRRGAAGGGAHPGRARRAATALAITAAPDPAGPHRYHTAVQHAFAQVQAALAASADLTAVPSNLNPPLADAAAEPLAMFSTGCLNKVIDRQPRVCASGDTASATTVALVGDSDATMWAPAFQQVAAQRHWRLETLAKAACPPMNLPIINPHLRRKYTECGQWQAQLLPRLRAEHPKLVVVSMWRGYSPGYGVTSYDRAWIDSLTVLVRQLRGTGAQVLVLGPIPDPHTVVPICLSGHLEDANACAPARSAAVNDAGIAAEAAATKAAGGHYADVTALFCTAKRCPAIVGNTLVYPDINDATHITFEYSRLLAPAMGALTDHALAHP</sequence>
<keyword evidence="2" id="KW-0812">Transmembrane</keyword>
<organism evidence="4 5">
    <name type="scientific">Mycobacterium xenopi</name>
    <dbReference type="NCBI Taxonomy" id="1789"/>
    <lineage>
        <taxon>Bacteria</taxon>
        <taxon>Bacillati</taxon>
        <taxon>Actinomycetota</taxon>
        <taxon>Actinomycetes</taxon>
        <taxon>Mycobacteriales</taxon>
        <taxon>Mycobacteriaceae</taxon>
        <taxon>Mycobacterium</taxon>
    </lineage>
</organism>
<evidence type="ECO:0000256" key="1">
    <source>
        <dbReference type="SAM" id="MobiDB-lite"/>
    </source>
</evidence>
<keyword evidence="2" id="KW-1133">Transmembrane helix</keyword>
<reference evidence="4 5" key="1">
    <citation type="submission" date="2019-12" db="EMBL/GenBank/DDBJ databases">
        <title>Complete genome sequence of Mycolicibacterium xenopi str. JCM15661T.</title>
        <authorList>
            <person name="Yoshida M."/>
            <person name="Fukano H."/>
            <person name="Asakura T."/>
            <person name="Hoshino Y."/>
        </authorList>
    </citation>
    <scope>NUCLEOTIDE SEQUENCE [LARGE SCALE GENOMIC DNA]</scope>
    <source>
        <strain evidence="4 5">JCM 15661T</strain>
    </source>
</reference>
<feature type="domain" description="SGNH" evidence="3">
    <location>
        <begin position="249"/>
        <end position="472"/>
    </location>
</feature>
<gene>
    <name evidence="4" type="ORF">MYXE_00910</name>
</gene>
<evidence type="ECO:0000256" key="2">
    <source>
        <dbReference type="SAM" id="Phobius"/>
    </source>
</evidence>
<name>A0AAD1LZ17_MYCXE</name>
<dbReference type="EMBL" id="AP022314">
    <property type="protein sequence ID" value="BBU20302.1"/>
    <property type="molecule type" value="Genomic_DNA"/>
</dbReference>
<evidence type="ECO:0000313" key="5">
    <source>
        <dbReference type="Proteomes" id="UP000464624"/>
    </source>
</evidence>
<feature type="transmembrane region" description="Helical" evidence="2">
    <location>
        <begin position="12"/>
        <end position="35"/>
    </location>
</feature>
<dbReference type="Proteomes" id="UP000464624">
    <property type="component" value="Chromosome"/>
</dbReference>
<proteinExistence type="predicted"/>
<dbReference type="KEGG" id="mxe:MYXE_00910"/>
<dbReference type="Pfam" id="PF19040">
    <property type="entry name" value="SGNH"/>
    <property type="match status" value="1"/>
</dbReference>
<dbReference type="AlphaFoldDB" id="A0AAD1LZ17"/>
<dbReference type="InterPro" id="IPR043968">
    <property type="entry name" value="SGNH"/>
</dbReference>
<feature type="region of interest" description="Disordered" evidence="1">
    <location>
        <begin position="137"/>
        <end position="170"/>
    </location>
</feature>
<feature type="transmembrane region" description="Helical" evidence="2">
    <location>
        <begin position="88"/>
        <end position="111"/>
    </location>
</feature>
<keyword evidence="2" id="KW-0472">Membrane</keyword>
<feature type="compositionally biased region" description="Basic residues" evidence="1">
    <location>
        <begin position="149"/>
        <end position="161"/>
    </location>
</feature>
<evidence type="ECO:0000259" key="3">
    <source>
        <dbReference type="Pfam" id="PF19040"/>
    </source>
</evidence>
<accession>A0AAD1LZ17</accession>
<protein>
    <recommendedName>
        <fullName evidence="3">SGNH domain-containing protein</fullName>
    </recommendedName>
</protein>
<evidence type="ECO:0000313" key="4">
    <source>
        <dbReference type="EMBL" id="BBU20302.1"/>
    </source>
</evidence>